<keyword evidence="1" id="KW-1133">Transmembrane helix</keyword>
<gene>
    <name evidence="2" type="ORF">CMUC_0312</name>
    <name evidence="3" type="ORF">CMUC_0926</name>
</gene>
<dbReference type="RefSeq" id="WP_169753650.1">
    <property type="nucleotide sequence ID" value="NZ_CP012542.1"/>
</dbReference>
<dbReference type="Proteomes" id="UP000503264">
    <property type="component" value="Chromosome"/>
</dbReference>
<dbReference type="EMBL" id="CP012542">
    <property type="protein sequence ID" value="QCD44715.1"/>
    <property type="molecule type" value="Genomic_DNA"/>
</dbReference>
<accession>A0A6G5QG99</accession>
<evidence type="ECO:0000313" key="4">
    <source>
        <dbReference type="Proteomes" id="UP000503264"/>
    </source>
</evidence>
<dbReference type="EMBL" id="CP012542">
    <property type="protein sequence ID" value="QCD44126.1"/>
    <property type="molecule type" value="Genomic_DNA"/>
</dbReference>
<reference evidence="3 4" key="1">
    <citation type="submission" date="2016-07" db="EMBL/GenBank/DDBJ databases">
        <title>Comparative genomics of the Campylobacter concisus group.</title>
        <authorList>
            <person name="Miller W.G."/>
            <person name="Yee E."/>
            <person name="Chapman M.H."/>
            <person name="Huynh S."/>
            <person name="Bono J.L."/>
            <person name="On S.L.W."/>
            <person name="StLeger J."/>
            <person name="Foster G."/>
            <person name="Parker C.T."/>
        </authorList>
    </citation>
    <scope>NUCLEOTIDE SEQUENCE [LARGE SCALE GENOMIC DNA]</scope>
    <source>
        <strain evidence="3 4">CCUG 21559</strain>
    </source>
</reference>
<evidence type="ECO:0000256" key="1">
    <source>
        <dbReference type="SAM" id="Phobius"/>
    </source>
</evidence>
<name>A0A6G5QG99_9BACT</name>
<keyword evidence="1" id="KW-0812">Transmembrane</keyword>
<organism evidence="3 4">
    <name type="scientific">Campylobacter mucosalis CCUG 21559</name>
    <dbReference type="NCBI Taxonomy" id="1032067"/>
    <lineage>
        <taxon>Bacteria</taxon>
        <taxon>Pseudomonadati</taxon>
        <taxon>Campylobacterota</taxon>
        <taxon>Epsilonproteobacteria</taxon>
        <taxon>Campylobacterales</taxon>
        <taxon>Campylobacteraceae</taxon>
        <taxon>Campylobacter</taxon>
    </lineage>
</organism>
<dbReference type="AlphaFoldDB" id="A0A6G5QG99"/>
<evidence type="ECO:0000313" key="3">
    <source>
        <dbReference type="EMBL" id="QCD44715.1"/>
    </source>
</evidence>
<evidence type="ECO:0000313" key="2">
    <source>
        <dbReference type="EMBL" id="QCD44126.1"/>
    </source>
</evidence>
<proteinExistence type="predicted"/>
<protein>
    <submittedName>
        <fullName evidence="3">Uncharacterized protein</fullName>
    </submittedName>
</protein>
<feature type="transmembrane region" description="Helical" evidence="1">
    <location>
        <begin position="9"/>
        <end position="29"/>
    </location>
</feature>
<keyword evidence="4" id="KW-1185">Reference proteome</keyword>
<sequence>MSKFIKKTMIYLLGGFSAALISISSYYFFKWAISSDEISTFAWLLSVGVFNAKFPPSWWEAFFRG</sequence>
<keyword evidence="1" id="KW-0472">Membrane</keyword>